<organism evidence="1">
    <name type="scientific">Salmonella enterica</name>
    <name type="common">Salmonella choleraesuis</name>
    <dbReference type="NCBI Taxonomy" id="28901"/>
    <lineage>
        <taxon>Bacteria</taxon>
        <taxon>Pseudomonadati</taxon>
        <taxon>Pseudomonadota</taxon>
        <taxon>Gammaproteobacteria</taxon>
        <taxon>Enterobacterales</taxon>
        <taxon>Enterobacteriaceae</taxon>
        <taxon>Salmonella</taxon>
    </lineage>
</organism>
<reference evidence="1" key="1">
    <citation type="journal article" date="2018" name="Genome Biol.">
        <title>SKESA: strategic k-mer extension for scrupulous assemblies.</title>
        <authorList>
            <person name="Souvorov A."/>
            <person name="Agarwala R."/>
            <person name="Lipman D.J."/>
        </authorList>
    </citation>
    <scope>NUCLEOTIDE SEQUENCE</scope>
    <source>
        <strain evidence="1">MA.CK_94/00004459</strain>
    </source>
</reference>
<evidence type="ECO:0000313" key="1">
    <source>
        <dbReference type="EMBL" id="HAG0927981.1"/>
    </source>
</evidence>
<gene>
    <name evidence="1" type="ORF">G8S40_001962</name>
</gene>
<accession>A0A757VRG8</accession>
<protein>
    <submittedName>
        <fullName evidence="1">Uncharacterized protein</fullName>
    </submittedName>
</protein>
<dbReference type="EMBL" id="DAAXGR010000004">
    <property type="protein sequence ID" value="HAG0927981.1"/>
    <property type="molecule type" value="Genomic_DNA"/>
</dbReference>
<dbReference type="AlphaFoldDB" id="A0A757VRG8"/>
<reference evidence="1" key="2">
    <citation type="submission" date="2020-02" db="EMBL/GenBank/DDBJ databases">
        <authorList>
            <consortium name="NCBI Pathogen Detection Project"/>
        </authorList>
    </citation>
    <scope>NUCLEOTIDE SEQUENCE</scope>
    <source>
        <strain evidence="1">MA.CK_94/00004459</strain>
    </source>
</reference>
<comment type="caution">
    <text evidence="1">The sequence shown here is derived from an EMBL/GenBank/DDBJ whole genome shotgun (WGS) entry which is preliminary data.</text>
</comment>
<sequence>MRPRLPDDGGGSGQWLIPSSTVMAILPGARNVLLTWWGIVFQKCRPDTGGPASAPFIRTVTGGGGFQVKALTVPPPDVQVPPHLPAQQGEQTFRHLSKLSPATERHGTPRFPAVIAPATKIPVTAGDQACHGCQGAEPPRNDPCITGTVVTREFPVTGRDGVTVTRPGFFNQMLNTAQHDRNLMQATFAVC</sequence>
<name>A0A757VRG8_SALER</name>
<proteinExistence type="predicted"/>